<accession>A0ABR3H9Y9</accession>
<reference evidence="10 11" key="1">
    <citation type="submission" date="2024-06" db="EMBL/GenBank/DDBJ databases">
        <title>A chromosome-level genome assembly of beet webworm, Loxostege sticticalis.</title>
        <authorList>
            <person name="Zhang Y."/>
        </authorList>
    </citation>
    <scope>NUCLEOTIDE SEQUENCE [LARGE SCALE GENOMIC DNA]</scope>
    <source>
        <strain evidence="10">AQ026</strain>
        <tissue evidence="10">Whole body</tissue>
    </source>
</reference>
<dbReference type="EC" id="2.7.7.49" evidence="1"/>
<keyword evidence="2" id="KW-0808">Transferase</keyword>
<keyword evidence="11" id="KW-1185">Reference proteome</keyword>
<dbReference type="Proteomes" id="UP001549920">
    <property type="component" value="Unassembled WGS sequence"/>
</dbReference>
<evidence type="ECO:0000259" key="9">
    <source>
        <dbReference type="PROSITE" id="PS50994"/>
    </source>
</evidence>
<keyword evidence="7" id="KW-0695">RNA-directed DNA polymerase</keyword>
<dbReference type="PANTHER" id="PTHR37984:SF5">
    <property type="entry name" value="PROTEIN NYNRIN-LIKE"/>
    <property type="match status" value="1"/>
</dbReference>
<keyword evidence="6" id="KW-0378">Hydrolase</keyword>
<dbReference type="InterPro" id="IPR036397">
    <property type="entry name" value="RNaseH_sf"/>
</dbReference>
<evidence type="ECO:0000256" key="1">
    <source>
        <dbReference type="ARBA" id="ARBA00012493"/>
    </source>
</evidence>
<evidence type="ECO:0000256" key="4">
    <source>
        <dbReference type="ARBA" id="ARBA00022722"/>
    </source>
</evidence>
<keyword evidence="4" id="KW-0540">Nuclease</keyword>
<dbReference type="CDD" id="cd09274">
    <property type="entry name" value="RNase_HI_RT_Ty3"/>
    <property type="match status" value="1"/>
</dbReference>
<dbReference type="InterPro" id="IPR043502">
    <property type="entry name" value="DNA/RNA_pol_sf"/>
</dbReference>
<dbReference type="Pfam" id="PF17917">
    <property type="entry name" value="RT_RNaseH"/>
    <property type="match status" value="1"/>
</dbReference>
<dbReference type="InterPro" id="IPR041373">
    <property type="entry name" value="RT_RNaseH"/>
</dbReference>
<evidence type="ECO:0000256" key="3">
    <source>
        <dbReference type="ARBA" id="ARBA00022695"/>
    </source>
</evidence>
<keyword evidence="3" id="KW-0548">Nucleotidyltransferase</keyword>
<evidence type="ECO:0000256" key="6">
    <source>
        <dbReference type="ARBA" id="ARBA00022801"/>
    </source>
</evidence>
<dbReference type="SUPFAM" id="SSF53098">
    <property type="entry name" value="Ribonuclease H-like"/>
    <property type="match status" value="1"/>
</dbReference>
<dbReference type="Gene3D" id="3.30.420.10">
    <property type="entry name" value="Ribonuclease H-like superfamily/Ribonuclease H"/>
    <property type="match status" value="1"/>
</dbReference>
<dbReference type="EMBL" id="JBEUOH010000023">
    <property type="protein sequence ID" value="KAL0861593.1"/>
    <property type="molecule type" value="Genomic_DNA"/>
</dbReference>
<dbReference type="Pfam" id="PF17921">
    <property type="entry name" value="Integrase_H2C2"/>
    <property type="match status" value="1"/>
</dbReference>
<sequence length="517" mass="60296">MHGYAAILMQRDPNDGKQHPVHYMSRKTTETQQRCSSYELEALAVIEGFKKFRRYLLGIHFKIITDCEAFQKTLNKKDVSAKVARWILFLQDFDYSIEHRNGSRMQYVDALSRNILFVDTELHTRIKKAQEEDLGLKTIRKILEDKNEYEDYFLENGIVYKGIEKKLVLPDIMDIEIIKKAHGIGHFGKKKMKDIIEKDYYITKLDSKIEKVISACVPCLLASRKLGKKEGLLNPIDKGDSPLDTLHCDHLGPLDSTKKMYIYILTIIDGYTKFVWIYPVKTVTSKETVRKLQQHQQDYGNPRRIITDRGTAFTGSEFQEYCQEEGIQHITITTGVPRGNGQVERMNSIIISTLTKMCIEEPGHWYKHVSKLQRGINSTYQRSINTTPFELLIGVKLKLKEDLCILQFLKEQSRREFIDGREELRREAKAQILRVQEENIKTYNKKRKEGEKYKKGDLVAIQRTQFGNALKLKPKFFGPYQITRELGKDRYEVQKVDRGKEGPIKTMSSSDYMKRWP</sequence>
<evidence type="ECO:0000313" key="10">
    <source>
        <dbReference type="EMBL" id="KAL0861593.1"/>
    </source>
</evidence>
<dbReference type="PROSITE" id="PS50994">
    <property type="entry name" value="INTEGRASE"/>
    <property type="match status" value="1"/>
</dbReference>
<evidence type="ECO:0000256" key="8">
    <source>
        <dbReference type="SAM" id="MobiDB-lite"/>
    </source>
</evidence>
<evidence type="ECO:0000256" key="2">
    <source>
        <dbReference type="ARBA" id="ARBA00022679"/>
    </source>
</evidence>
<name>A0ABR3H9Y9_LOXSC</name>
<dbReference type="PANTHER" id="PTHR37984">
    <property type="entry name" value="PROTEIN CBG26694"/>
    <property type="match status" value="1"/>
</dbReference>
<feature type="region of interest" description="Disordered" evidence="8">
    <location>
        <begin position="497"/>
        <end position="517"/>
    </location>
</feature>
<organism evidence="10 11">
    <name type="scientific">Loxostege sticticalis</name>
    <name type="common">Beet webworm moth</name>
    <dbReference type="NCBI Taxonomy" id="481309"/>
    <lineage>
        <taxon>Eukaryota</taxon>
        <taxon>Metazoa</taxon>
        <taxon>Ecdysozoa</taxon>
        <taxon>Arthropoda</taxon>
        <taxon>Hexapoda</taxon>
        <taxon>Insecta</taxon>
        <taxon>Pterygota</taxon>
        <taxon>Neoptera</taxon>
        <taxon>Endopterygota</taxon>
        <taxon>Lepidoptera</taxon>
        <taxon>Glossata</taxon>
        <taxon>Ditrysia</taxon>
        <taxon>Pyraloidea</taxon>
        <taxon>Crambidae</taxon>
        <taxon>Pyraustinae</taxon>
        <taxon>Loxostege</taxon>
    </lineage>
</organism>
<dbReference type="Pfam" id="PF00665">
    <property type="entry name" value="rve"/>
    <property type="match status" value="1"/>
</dbReference>
<dbReference type="InterPro" id="IPR041588">
    <property type="entry name" value="Integrase_H2C2"/>
</dbReference>
<dbReference type="InterPro" id="IPR012337">
    <property type="entry name" value="RNaseH-like_sf"/>
</dbReference>
<dbReference type="Gene3D" id="1.10.340.70">
    <property type="match status" value="1"/>
</dbReference>
<gene>
    <name evidence="10" type="ORF">ABMA27_009092</name>
</gene>
<dbReference type="InterPro" id="IPR001584">
    <property type="entry name" value="Integrase_cat-core"/>
</dbReference>
<evidence type="ECO:0000256" key="5">
    <source>
        <dbReference type="ARBA" id="ARBA00022759"/>
    </source>
</evidence>
<evidence type="ECO:0000313" key="11">
    <source>
        <dbReference type="Proteomes" id="UP001549920"/>
    </source>
</evidence>
<dbReference type="SUPFAM" id="SSF56672">
    <property type="entry name" value="DNA/RNA polymerases"/>
    <property type="match status" value="1"/>
</dbReference>
<proteinExistence type="predicted"/>
<protein>
    <recommendedName>
        <fullName evidence="1">RNA-directed DNA polymerase</fullName>
        <ecNumber evidence="1">2.7.7.49</ecNumber>
    </recommendedName>
</protein>
<comment type="caution">
    <text evidence="10">The sequence shown here is derived from an EMBL/GenBank/DDBJ whole genome shotgun (WGS) entry which is preliminary data.</text>
</comment>
<feature type="domain" description="Integrase catalytic" evidence="9">
    <location>
        <begin position="238"/>
        <end position="396"/>
    </location>
</feature>
<evidence type="ECO:0000256" key="7">
    <source>
        <dbReference type="ARBA" id="ARBA00022918"/>
    </source>
</evidence>
<keyword evidence="5" id="KW-0255">Endonuclease</keyword>
<dbReference type="InterPro" id="IPR050951">
    <property type="entry name" value="Retrovirus_Pol_polyprotein"/>
</dbReference>